<name>D8LX93_BLAHO</name>
<feature type="transmembrane region" description="Helical" evidence="1">
    <location>
        <begin position="93"/>
        <end position="115"/>
    </location>
</feature>
<dbReference type="EMBL" id="FN668639">
    <property type="protein sequence ID" value="CBK20888.2"/>
    <property type="molecule type" value="Genomic_DNA"/>
</dbReference>
<feature type="transmembrane region" description="Helical" evidence="1">
    <location>
        <begin position="127"/>
        <end position="151"/>
    </location>
</feature>
<dbReference type="OrthoDB" id="10567130at2759"/>
<evidence type="ECO:0000313" key="3">
    <source>
        <dbReference type="Proteomes" id="UP000008312"/>
    </source>
</evidence>
<feature type="transmembrane region" description="Helical" evidence="1">
    <location>
        <begin position="71"/>
        <end position="87"/>
    </location>
</feature>
<reference evidence="2" key="1">
    <citation type="submission" date="2010-02" db="EMBL/GenBank/DDBJ databases">
        <title>Sequencing and annotation of the Blastocystis hominis genome.</title>
        <authorList>
            <person name="Wincker P."/>
        </authorList>
    </citation>
    <scope>NUCLEOTIDE SEQUENCE</scope>
    <source>
        <strain evidence="2">Singapore isolate B</strain>
    </source>
</reference>
<dbReference type="RefSeq" id="XP_012894936.1">
    <property type="nucleotide sequence ID" value="XM_013039482.1"/>
</dbReference>
<sequence length="184" mass="21377">MSNSEQLNQNLMEEEVQYVLSNNNQYRTIPTRHSAVSVQEIGGSYFIQYEDNMVSLADLARYRKVYIANNRYMYVVNIVLGAILLFTSFFSKAWFTICMCLIYFLSSLLFYYSFTMISKRYTLVVRFWFVPFMKAMTAFISGIASFVLSLFSLNKSSYGARGFLAVEFVIIFFVFVLPTSFPHS</sequence>
<dbReference type="GeneID" id="24918414"/>
<evidence type="ECO:0008006" key="4">
    <source>
        <dbReference type="Google" id="ProtNLM"/>
    </source>
</evidence>
<protein>
    <recommendedName>
        <fullName evidence="4">Vesicle transport protein</fullName>
    </recommendedName>
</protein>
<keyword evidence="1" id="KW-0472">Membrane</keyword>
<evidence type="ECO:0000256" key="1">
    <source>
        <dbReference type="SAM" id="Phobius"/>
    </source>
</evidence>
<feature type="transmembrane region" description="Helical" evidence="1">
    <location>
        <begin position="163"/>
        <end position="181"/>
    </location>
</feature>
<keyword evidence="3" id="KW-1185">Reference proteome</keyword>
<dbReference type="AlphaFoldDB" id="D8LX93"/>
<dbReference type="InParanoid" id="D8LX93"/>
<proteinExistence type="predicted"/>
<accession>D8LX93</accession>
<organism evidence="2">
    <name type="scientific">Blastocystis hominis</name>
    <dbReference type="NCBI Taxonomy" id="12968"/>
    <lineage>
        <taxon>Eukaryota</taxon>
        <taxon>Sar</taxon>
        <taxon>Stramenopiles</taxon>
        <taxon>Bigyra</taxon>
        <taxon>Opalozoa</taxon>
        <taxon>Opalinata</taxon>
        <taxon>Blastocystidae</taxon>
        <taxon>Blastocystis</taxon>
    </lineage>
</organism>
<keyword evidence="1" id="KW-0812">Transmembrane</keyword>
<gene>
    <name evidence="2" type="ORF">GSBLH_T00001136001</name>
</gene>
<evidence type="ECO:0000313" key="2">
    <source>
        <dbReference type="EMBL" id="CBK20888.2"/>
    </source>
</evidence>
<keyword evidence="1" id="KW-1133">Transmembrane helix</keyword>
<dbReference type="Proteomes" id="UP000008312">
    <property type="component" value="Unassembled WGS sequence"/>
</dbReference>